<dbReference type="Pfam" id="PF13419">
    <property type="entry name" value="HAD_2"/>
    <property type="match status" value="1"/>
</dbReference>
<dbReference type="SFLD" id="SFLDS00003">
    <property type="entry name" value="Haloacid_Dehalogenase"/>
    <property type="match status" value="1"/>
</dbReference>
<dbReference type="SFLD" id="SFLDG01129">
    <property type="entry name" value="C1.5:_HAD__Beta-PGM__Phosphata"/>
    <property type="match status" value="1"/>
</dbReference>
<dbReference type="Proteomes" id="UP000716906">
    <property type="component" value="Unassembled WGS sequence"/>
</dbReference>
<dbReference type="SUPFAM" id="SSF56784">
    <property type="entry name" value="HAD-like"/>
    <property type="match status" value="1"/>
</dbReference>
<gene>
    <name evidence="1" type="ORF">H7U36_08450</name>
</gene>
<name>A0ABS2E942_9FIRM</name>
<dbReference type="RefSeq" id="WP_191493739.1">
    <property type="nucleotide sequence ID" value="NZ_JACLYY010000007.1"/>
</dbReference>
<dbReference type="CDD" id="cd04302">
    <property type="entry name" value="HAD_5NT"/>
    <property type="match status" value="1"/>
</dbReference>
<dbReference type="InterPro" id="IPR050155">
    <property type="entry name" value="HAD-like_hydrolase_sf"/>
</dbReference>
<sequence length="216" mass="24416">MKEYKYILFDLDGTVTDPGVGITGSVMYALKGFGIEETDRTKLYRFIGPPLADSFRDFYGFTPEEARRGIKLYREYYKDRGIFENKVYEGMEEMLAELKRRGKTLVLATSKPEYFARQILEHFGLTRYFAYAAGATMDETRVGKDEVIAYAMDCCNITDPAQVLMVGDRFHDVEGARANGVDSLGVLYGYGSRQELSQAGADYLAETVEDILTIIK</sequence>
<dbReference type="InterPro" id="IPR023214">
    <property type="entry name" value="HAD_sf"/>
</dbReference>
<evidence type="ECO:0000313" key="2">
    <source>
        <dbReference type="Proteomes" id="UP000716906"/>
    </source>
</evidence>
<dbReference type="Gene3D" id="1.10.150.240">
    <property type="entry name" value="Putative phosphatase, domain 2"/>
    <property type="match status" value="1"/>
</dbReference>
<dbReference type="InterPro" id="IPR041492">
    <property type="entry name" value="HAD_2"/>
</dbReference>
<dbReference type="EMBL" id="JACLYY010000007">
    <property type="protein sequence ID" value="MBM6738125.1"/>
    <property type="molecule type" value="Genomic_DNA"/>
</dbReference>
<dbReference type="Gene3D" id="3.40.50.1000">
    <property type="entry name" value="HAD superfamily/HAD-like"/>
    <property type="match status" value="1"/>
</dbReference>
<dbReference type="SFLD" id="SFLDG01135">
    <property type="entry name" value="C1.5.6:_HAD__Beta-PGM__Phospha"/>
    <property type="match status" value="1"/>
</dbReference>
<dbReference type="PANTHER" id="PTHR43434:SF20">
    <property type="entry name" value="5'-NUCLEOTIDASE"/>
    <property type="match status" value="1"/>
</dbReference>
<organism evidence="1 2">
    <name type="scientific">Faecalicatena fissicatena</name>
    <dbReference type="NCBI Taxonomy" id="290055"/>
    <lineage>
        <taxon>Bacteria</taxon>
        <taxon>Bacillati</taxon>
        <taxon>Bacillota</taxon>
        <taxon>Clostridia</taxon>
        <taxon>Lachnospirales</taxon>
        <taxon>Lachnospiraceae</taxon>
        <taxon>Faecalicatena</taxon>
    </lineage>
</organism>
<keyword evidence="1" id="KW-0378">Hydrolase</keyword>
<accession>A0ABS2E942</accession>
<dbReference type="GO" id="GO:0016787">
    <property type="term" value="F:hydrolase activity"/>
    <property type="evidence" value="ECO:0007669"/>
    <property type="project" value="UniProtKB-KW"/>
</dbReference>
<comment type="caution">
    <text evidence="1">The sequence shown here is derived from an EMBL/GenBank/DDBJ whole genome shotgun (WGS) entry which is preliminary data.</text>
</comment>
<dbReference type="PANTHER" id="PTHR43434">
    <property type="entry name" value="PHOSPHOGLYCOLATE PHOSPHATASE"/>
    <property type="match status" value="1"/>
</dbReference>
<keyword evidence="2" id="KW-1185">Reference proteome</keyword>
<proteinExistence type="predicted"/>
<reference evidence="1 2" key="1">
    <citation type="journal article" date="2021" name="Sci. Rep.">
        <title>The distribution of antibiotic resistance genes in chicken gut microbiota commensals.</title>
        <authorList>
            <person name="Juricova H."/>
            <person name="Matiasovicova J."/>
            <person name="Kubasova T."/>
            <person name="Cejkova D."/>
            <person name="Rychlik I."/>
        </authorList>
    </citation>
    <scope>NUCLEOTIDE SEQUENCE [LARGE SCALE GENOMIC DNA]</scope>
    <source>
        <strain evidence="1 2">An773</strain>
    </source>
</reference>
<dbReference type="InterPro" id="IPR023198">
    <property type="entry name" value="PGP-like_dom2"/>
</dbReference>
<dbReference type="InterPro" id="IPR036412">
    <property type="entry name" value="HAD-like_sf"/>
</dbReference>
<protein>
    <submittedName>
        <fullName evidence="1">HAD family hydrolase</fullName>
    </submittedName>
</protein>
<evidence type="ECO:0000313" key="1">
    <source>
        <dbReference type="EMBL" id="MBM6738125.1"/>
    </source>
</evidence>